<dbReference type="OMA" id="MRSSTHG"/>
<evidence type="ECO:0000313" key="2">
    <source>
        <dbReference type="EMBL" id="ERM96539.1"/>
    </source>
</evidence>
<feature type="compositionally biased region" description="Basic and acidic residues" evidence="1">
    <location>
        <begin position="61"/>
        <end position="73"/>
    </location>
</feature>
<dbReference type="STRING" id="13333.W1NMM5"/>
<dbReference type="PANTHER" id="PTHR33492:SF9">
    <property type="entry name" value="GB|AAB80672.1"/>
    <property type="match status" value="1"/>
</dbReference>
<feature type="region of interest" description="Disordered" evidence="1">
    <location>
        <begin position="101"/>
        <end position="151"/>
    </location>
</feature>
<evidence type="ECO:0000256" key="1">
    <source>
        <dbReference type="SAM" id="MobiDB-lite"/>
    </source>
</evidence>
<dbReference type="Proteomes" id="UP000017836">
    <property type="component" value="Unassembled WGS sequence"/>
</dbReference>
<evidence type="ECO:0008006" key="4">
    <source>
        <dbReference type="Google" id="ProtNLM"/>
    </source>
</evidence>
<keyword evidence="3" id="KW-1185">Reference proteome</keyword>
<protein>
    <recommendedName>
        <fullName evidence="4">Myb-like domain-containing protein</fullName>
    </recommendedName>
</protein>
<dbReference type="Gramene" id="ERM96539">
    <property type="protein sequence ID" value="ERM96539"/>
    <property type="gene ID" value="AMTR_s00001p00267560"/>
</dbReference>
<name>W1NMM5_AMBTC</name>
<dbReference type="eggNOG" id="ENOG502S2IR">
    <property type="taxonomic scope" value="Eukaryota"/>
</dbReference>
<feature type="region of interest" description="Disordered" evidence="1">
    <location>
        <begin position="1"/>
        <end position="78"/>
    </location>
</feature>
<dbReference type="HOGENOM" id="CLU_594968_0_0_1"/>
<organism evidence="2 3">
    <name type="scientific">Amborella trichopoda</name>
    <dbReference type="NCBI Taxonomy" id="13333"/>
    <lineage>
        <taxon>Eukaryota</taxon>
        <taxon>Viridiplantae</taxon>
        <taxon>Streptophyta</taxon>
        <taxon>Embryophyta</taxon>
        <taxon>Tracheophyta</taxon>
        <taxon>Spermatophyta</taxon>
        <taxon>Magnoliopsida</taxon>
        <taxon>Amborellales</taxon>
        <taxon>Amborellaceae</taxon>
        <taxon>Amborella</taxon>
    </lineage>
</organism>
<evidence type="ECO:0000313" key="3">
    <source>
        <dbReference type="Proteomes" id="UP000017836"/>
    </source>
</evidence>
<feature type="compositionally biased region" description="Polar residues" evidence="1">
    <location>
        <begin position="436"/>
        <end position="449"/>
    </location>
</feature>
<feature type="region of interest" description="Disordered" evidence="1">
    <location>
        <begin position="436"/>
        <end position="460"/>
    </location>
</feature>
<reference evidence="2" key="1">
    <citation type="submission" date="2013-08" db="EMBL/GenBank/DDBJ databases">
        <authorList>
            <person name="Albert V.A."/>
            <person name="Barbazuk W.B."/>
            <person name="Chamala S."/>
            <person name="Chanderbali A.S."/>
            <person name="dePamphilis C.W."/>
            <person name="Der J.P."/>
            <person name="Estill J.C."/>
            <person name="Leebens-Mack J."/>
            <person name="Ma H."/>
            <person name="Palmer J.D."/>
            <person name="Rounsley S."/>
            <person name="Sankoff D."/>
            <person name="Schuster S.C."/>
            <person name="Soltis D.E."/>
            <person name="Soltis P.S."/>
            <person name="Wessler S.R."/>
            <person name="Wing R.A."/>
        </authorList>
    </citation>
    <scope>NUCLEOTIDE SEQUENCE</scope>
    <source>
        <tissue evidence="2">Leaf</tissue>
    </source>
</reference>
<feature type="compositionally biased region" description="Polar residues" evidence="1">
    <location>
        <begin position="101"/>
        <end position="112"/>
    </location>
</feature>
<dbReference type="AlphaFoldDB" id="W1NMM5"/>
<proteinExistence type="predicted"/>
<gene>
    <name evidence="2" type="ORF">AMTR_s00001p00267560</name>
</gene>
<dbReference type="Gene3D" id="1.10.10.60">
    <property type="entry name" value="Homeodomain-like"/>
    <property type="match status" value="1"/>
</dbReference>
<accession>W1NMM5</accession>
<feature type="compositionally biased region" description="Polar residues" evidence="1">
    <location>
        <begin position="142"/>
        <end position="151"/>
    </location>
</feature>
<dbReference type="EMBL" id="KI397142">
    <property type="protein sequence ID" value="ERM96539.1"/>
    <property type="molecule type" value="Genomic_DNA"/>
</dbReference>
<feature type="region of interest" description="Disordered" evidence="1">
    <location>
        <begin position="289"/>
        <end position="323"/>
    </location>
</feature>
<dbReference type="PANTHER" id="PTHR33492">
    <property type="entry name" value="OSJNBA0043A12.37 PROTEIN-RELATED"/>
    <property type="match status" value="1"/>
</dbReference>
<sequence length="460" mass="51014">MGDKGDMMKQSSSFKEPQPQEELHHQYQLQRHQKQQHREFCVPVPPASANIPSPYTPKTLAHREEAERCEPSPKRPRYPVHQWKLIPATMAAPASTQQQVVGYSTSGSSPQAHVSAVAGSSSPAPSSPSSSPRPSFSAGSGQDQAKPTQFLQIRKGKFVSPVWKPNEMLWLARAWRQQYCGGDTSEVSGSSARAKTRAEKDKQVAEFLSRHGVNRDAKTSGTKWDNMLGEFRKVYEWEKGGENEKVGKSYFRLSPYERKMHRLPASFDEDVFEEMAQFMAARGRGLPACKASTGEGGGARDQQLLRPTEMVRNSDEGESPVSKQRAILARNQTGLIAGTTQSSAMEEAGCREMRRVGKMRMLWEESVTLWAEEGEQEGRGRIKMDNLGFLNVNQLTFFDDTMAANSMEGLDDGPLSGFSADTFACDQQLRVFGRRNSSAGHSEAAQPQPSLAEPCMRCES</sequence>
<feature type="compositionally biased region" description="Low complexity" evidence="1">
    <location>
        <begin position="115"/>
        <end position="141"/>
    </location>
</feature>